<evidence type="ECO:0000313" key="6">
    <source>
        <dbReference type="EMBL" id="AFZ51841.1"/>
    </source>
</evidence>
<dbReference type="AlphaFoldDB" id="K9YY17"/>
<keyword evidence="1" id="KW-0677">Repeat</keyword>
<evidence type="ECO:0000256" key="3">
    <source>
        <dbReference type="ARBA" id="ARBA00022840"/>
    </source>
</evidence>
<reference evidence="6" key="1">
    <citation type="submission" date="2012-04" db="EMBL/GenBank/DDBJ databases">
        <title>Finished genome of Dactylococcopsis salina PCC 8305.</title>
        <authorList>
            <consortium name="US DOE Joint Genome Institute"/>
            <person name="Gugger M."/>
            <person name="Coursin T."/>
            <person name="Rippka R."/>
            <person name="Tandeau De Marsac N."/>
            <person name="Huntemann M."/>
            <person name="Wei C.-L."/>
            <person name="Han J."/>
            <person name="Detter J.C."/>
            <person name="Han C."/>
            <person name="Tapia R."/>
            <person name="Daligault H."/>
            <person name="Chen A."/>
            <person name="Krypides N."/>
            <person name="Mavromatis K."/>
            <person name="Markowitz V."/>
            <person name="Szeto E."/>
            <person name="Ivanova N."/>
            <person name="Ovchinnikova G."/>
            <person name="Pagani I."/>
            <person name="Pati A."/>
            <person name="Goodwin L."/>
            <person name="Peters L."/>
            <person name="Pitluck S."/>
            <person name="Woyke T."/>
            <person name="Kerfeld C."/>
        </authorList>
    </citation>
    <scope>NUCLEOTIDE SEQUENCE [LARGE SCALE GENOMIC DNA]</scope>
    <source>
        <strain evidence="6">PCC 8305</strain>
    </source>
</reference>
<dbReference type="HOGENOM" id="CLU_000604_36_0_3"/>
<protein>
    <submittedName>
        <fullName evidence="6">ATPase component of ABC transporters with duplicated ATPase domain</fullName>
    </submittedName>
</protein>
<dbReference type="PROSITE" id="PS00211">
    <property type="entry name" value="ABC_TRANSPORTER_1"/>
    <property type="match status" value="1"/>
</dbReference>
<dbReference type="PANTHER" id="PTHR42855">
    <property type="entry name" value="ABC TRANSPORTER ATP-BINDING SUBUNIT"/>
    <property type="match status" value="1"/>
</dbReference>
<evidence type="ECO:0000256" key="2">
    <source>
        <dbReference type="ARBA" id="ARBA00022741"/>
    </source>
</evidence>
<sequence>MTVRQELWRVFTEANAVQKKLEQVQQEMEMATPEQLDKLIRKLDRYQQEFEAQDGYQLDTKISCLLPELGFFPEDGDRSVTSFSGGWQMRICLGKVMLQNPDVLLLDEPTNHLDLETIEWLEQYLKNLNTPMVIVSHDREFLDRLCTHIVETERGISSTYLGNYSSYLEQKEFNRQAQMSTYERQQKEIAKQEAFVERFRASATRSTQAKSREKQLEKVEQIDAPETGVRTLRFRFPTAPRSGKEVVKIEDLTHSFDDKILFLGTNLLVERGDRVAFLGPNGSGKSTILRLIMGLETPTEGTVKLGEHNVIPGYFEQNQAEALDLSLTVEETIQKAVPDWKYEEIRALLGQFLFSGDTVKKKVATLSGGEKARLALAKMLLQPVNLLILDEPTNHLDIPAKENIESALQNYDGSALIVSHDRYFISQVATKIVEISEGELVVYDGDYNYYLNKKEEEAEAVRLAAEKAAAEAKRKAKQEKEKEKAKARKAKKKK</sequence>
<dbReference type="PROSITE" id="PS50893">
    <property type="entry name" value="ABC_TRANSPORTER_2"/>
    <property type="match status" value="1"/>
</dbReference>
<dbReference type="Pfam" id="PF12848">
    <property type="entry name" value="ABC_tran_Xtn"/>
    <property type="match status" value="1"/>
</dbReference>
<dbReference type="GO" id="GO:0016887">
    <property type="term" value="F:ATP hydrolysis activity"/>
    <property type="evidence" value="ECO:0007669"/>
    <property type="project" value="InterPro"/>
</dbReference>
<dbReference type="FunFam" id="3.40.50.300:FF:000011">
    <property type="entry name" value="Putative ABC transporter ATP-binding component"/>
    <property type="match status" value="1"/>
</dbReference>
<keyword evidence="2" id="KW-0547">Nucleotide-binding</keyword>
<feature type="domain" description="ABC transporter" evidence="5">
    <location>
        <begin position="247"/>
        <end position="462"/>
    </location>
</feature>
<dbReference type="Gene3D" id="3.40.50.300">
    <property type="entry name" value="P-loop containing nucleotide triphosphate hydrolases"/>
    <property type="match status" value="2"/>
</dbReference>
<dbReference type="eggNOG" id="COG0488">
    <property type="taxonomic scope" value="Bacteria"/>
</dbReference>
<dbReference type="GO" id="GO:0005524">
    <property type="term" value="F:ATP binding"/>
    <property type="evidence" value="ECO:0007669"/>
    <property type="project" value="UniProtKB-KW"/>
</dbReference>
<dbReference type="PATRIC" id="fig|13035.3.peg.3780"/>
<organism evidence="6 7">
    <name type="scientific">Dactylococcopsis salina (strain PCC 8305)</name>
    <name type="common">Myxobactron salinum</name>
    <dbReference type="NCBI Taxonomy" id="13035"/>
    <lineage>
        <taxon>Bacteria</taxon>
        <taxon>Bacillati</taxon>
        <taxon>Cyanobacteriota</taxon>
        <taxon>Cyanophyceae</taxon>
        <taxon>Nodosilineales</taxon>
        <taxon>Cymatolegaceae</taxon>
        <taxon>Dactylococcopsis</taxon>
    </lineage>
</organism>
<dbReference type="InterPro" id="IPR003593">
    <property type="entry name" value="AAA+_ATPase"/>
</dbReference>
<evidence type="ECO:0000259" key="5">
    <source>
        <dbReference type="PROSITE" id="PS50893"/>
    </source>
</evidence>
<gene>
    <name evidence="6" type="ORF">Dacsa_3335</name>
</gene>
<dbReference type="STRING" id="13035.Dacsa_3335"/>
<evidence type="ECO:0000313" key="7">
    <source>
        <dbReference type="Proteomes" id="UP000010482"/>
    </source>
</evidence>
<dbReference type="SMART" id="SM00382">
    <property type="entry name" value="AAA"/>
    <property type="match status" value="1"/>
</dbReference>
<dbReference type="InterPro" id="IPR017871">
    <property type="entry name" value="ABC_transporter-like_CS"/>
</dbReference>
<dbReference type="InterPro" id="IPR027417">
    <property type="entry name" value="P-loop_NTPase"/>
</dbReference>
<dbReference type="Proteomes" id="UP000010482">
    <property type="component" value="Chromosome"/>
</dbReference>
<feature type="region of interest" description="Disordered" evidence="4">
    <location>
        <begin position="472"/>
        <end position="494"/>
    </location>
</feature>
<dbReference type="SUPFAM" id="SSF52540">
    <property type="entry name" value="P-loop containing nucleoside triphosphate hydrolases"/>
    <property type="match status" value="2"/>
</dbReference>
<keyword evidence="7" id="KW-1185">Reference proteome</keyword>
<dbReference type="InterPro" id="IPR003439">
    <property type="entry name" value="ABC_transporter-like_ATP-bd"/>
</dbReference>
<feature type="compositionally biased region" description="Basic and acidic residues" evidence="4">
    <location>
        <begin position="472"/>
        <end position="484"/>
    </location>
</feature>
<keyword evidence="3" id="KW-0067">ATP-binding</keyword>
<dbReference type="EMBL" id="CP003944">
    <property type="protein sequence ID" value="AFZ51841.1"/>
    <property type="molecule type" value="Genomic_DNA"/>
</dbReference>
<dbReference type="KEGG" id="dsl:Dacsa_3335"/>
<evidence type="ECO:0000256" key="4">
    <source>
        <dbReference type="SAM" id="MobiDB-lite"/>
    </source>
</evidence>
<name>K9YY17_DACS8</name>
<feature type="compositionally biased region" description="Basic residues" evidence="4">
    <location>
        <begin position="485"/>
        <end position="494"/>
    </location>
</feature>
<evidence type="ECO:0000256" key="1">
    <source>
        <dbReference type="ARBA" id="ARBA00022737"/>
    </source>
</evidence>
<dbReference type="Pfam" id="PF00005">
    <property type="entry name" value="ABC_tran"/>
    <property type="match status" value="2"/>
</dbReference>
<proteinExistence type="predicted"/>
<dbReference type="CDD" id="cd03221">
    <property type="entry name" value="ABCF_EF-3"/>
    <property type="match status" value="2"/>
</dbReference>
<dbReference type="InterPro" id="IPR032781">
    <property type="entry name" value="ABC_tran_Xtn"/>
</dbReference>
<dbReference type="PANTHER" id="PTHR42855:SF1">
    <property type="entry name" value="ABC TRANSPORTER DOMAIN-CONTAINING PROTEIN"/>
    <property type="match status" value="1"/>
</dbReference>
<accession>K9YY17</accession>
<dbReference type="FunFam" id="3.40.50.300:FF:000309">
    <property type="entry name" value="ABC transporter ATP-binding protein"/>
    <property type="match status" value="1"/>
</dbReference>
<dbReference type="InterPro" id="IPR051309">
    <property type="entry name" value="ABCF_ATPase"/>
</dbReference>
<dbReference type="GO" id="GO:0003676">
    <property type="term" value="F:nucleic acid binding"/>
    <property type="evidence" value="ECO:0007669"/>
    <property type="project" value="UniProtKB-ARBA"/>
</dbReference>